<sequence>MQHVRTNVCMNFMFGGSREQTVFLSHSSLSPPLEFKVCFFKLQAQDNVVYELWKERNTTRLHLATSQLAALISSKLAIDSPDT</sequence>
<dbReference type="AlphaFoldDB" id="A0A1J3GFS8"/>
<reference evidence="1" key="1">
    <citation type="submission" date="2016-07" db="EMBL/GenBank/DDBJ databases">
        <title>De novo transcriptome assembly of four accessions of the metal hyperaccumulator plant Noccaea caerulescens.</title>
        <authorList>
            <person name="Blande D."/>
            <person name="Halimaa P."/>
            <person name="Tervahauta A.I."/>
            <person name="Aarts M.G."/>
            <person name="Karenlampi S.O."/>
        </authorList>
    </citation>
    <scope>NUCLEOTIDE SEQUENCE</scope>
</reference>
<evidence type="ECO:0000313" key="1">
    <source>
        <dbReference type="EMBL" id="JAU53664.1"/>
    </source>
</evidence>
<proteinExistence type="predicted"/>
<name>A0A1J3GFS8_NOCCA</name>
<gene>
    <name evidence="1" type="ORF">LE_TR2283_c0_g1_i1_g.6397</name>
</gene>
<dbReference type="EMBL" id="GEVL01023677">
    <property type="protein sequence ID" value="JAU53664.1"/>
    <property type="molecule type" value="Transcribed_RNA"/>
</dbReference>
<organism evidence="1">
    <name type="scientific">Noccaea caerulescens</name>
    <name type="common">Alpine penny-cress</name>
    <name type="synonym">Thlaspi caerulescens</name>
    <dbReference type="NCBI Taxonomy" id="107243"/>
    <lineage>
        <taxon>Eukaryota</taxon>
        <taxon>Viridiplantae</taxon>
        <taxon>Streptophyta</taxon>
        <taxon>Embryophyta</taxon>
        <taxon>Tracheophyta</taxon>
        <taxon>Spermatophyta</taxon>
        <taxon>Magnoliopsida</taxon>
        <taxon>eudicotyledons</taxon>
        <taxon>Gunneridae</taxon>
        <taxon>Pentapetalae</taxon>
        <taxon>rosids</taxon>
        <taxon>malvids</taxon>
        <taxon>Brassicales</taxon>
        <taxon>Brassicaceae</taxon>
        <taxon>Coluteocarpeae</taxon>
        <taxon>Noccaea</taxon>
    </lineage>
</organism>
<protein>
    <submittedName>
        <fullName evidence="1">Uncharacterized protein</fullName>
    </submittedName>
</protein>
<accession>A0A1J3GFS8</accession>